<proteinExistence type="predicted"/>
<name>A0A0V1H2W2_9BILA</name>
<protein>
    <submittedName>
        <fullName evidence="1">Uncharacterized protein</fullName>
    </submittedName>
</protein>
<comment type="caution">
    <text evidence="1">The sequence shown here is derived from an EMBL/GenBank/DDBJ whole genome shotgun (WGS) entry which is preliminary data.</text>
</comment>
<dbReference type="Proteomes" id="UP000055024">
    <property type="component" value="Unassembled WGS sequence"/>
</dbReference>
<gene>
    <name evidence="1" type="ORF">T11_414</name>
</gene>
<reference evidence="1 2" key="1">
    <citation type="submission" date="2015-01" db="EMBL/GenBank/DDBJ databases">
        <title>Evolution of Trichinella species and genotypes.</title>
        <authorList>
            <person name="Korhonen P.K."/>
            <person name="Edoardo P."/>
            <person name="Giuseppe L.R."/>
            <person name="Gasser R.B."/>
        </authorList>
    </citation>
    <scope>NUCLEOTIDE SEQUENCE [LARGE SCALE GENOMIC DNA]</scope>
    <source>
        <strain evidence="1">ISS1029</strain>
    </source>
</reference>
<dbReference type="EMBL" id="JYDP01000150">
    <property type="protein sequence ID" value="KRZ04929.1"/>
    <property type="molecule type" value="Genomic_DNA"/>
</dbReference>
<evidence type="ECO:0000313" key="1">
    <source>
        <dbReference type="EMBL" id="KRZ04929.1"/>
    </source>
</evidence>
<dbReference type="AlphaFoldDB" id="A0A0V1H2W2"/>
<evidence type="ECO:0000313" key="2">
    <source>
        <dbReference type="Proteomes" id="UP000055024"/>
    </source>
</evidence>
<accession>A0A0V1H2W2</accession>
<keyword evidence="2" id="KW-1185">Reference proteome</keyword>
<organism evidence="1 2">
    <name type="scientific">Trichinella zimbabwensis</name>
    <dbReference type="NCBI Taxonomy" id="268475"/>
    <lineage>
        <taxon>Eukaryota</taxon>
        <taxon>Metazoa</taxon>
        <taxon>Ecdysozoa</taxon>
        <taxon>Nematoda</taxon>
        <taxon>Enoplea</taxon>
        <taxon>Dorylaimia</taxon>
        <taxon>Trichinellida</taxon>
        <taxon>Trichinellidae</taxon>
        <taxon>Trichinella</taxon>
    </lineage>
</organism>
<sequence>MLYSSTRLNTSTKFRAPWLFLKKVTLSNFPLYSDGESANFTTLCNLSICNPSLKETIKNHNHQKISKKRFFTQNVKTAKAIATKFRNC</sequence>